<keyword evidence="2" id="KW-0472">Membrane</keyword>
<dbReference type="EMBL" id="KV722404">
    <property type="protein sequence ID" value="OCH90421.1"/>
    <property type="molecule type" value="Genomic_DNA"/>
</dbReference>
<feature type="transmembrane region" description="Helical" evidence="2">
    <location>
        <begin position="93"/>
        <end position="111"/>
    </location>
</feature>
<evidence type="ECO:0000313" key="3">
    <source>
        <dbReference type="EMBL" id="OCH90421.1"/>
    </source>
</evidence>
<reference evidence="3 4" key="1">
    <citation type="submission" date="2016-07" db="EMBL/GenBank/DDBJ databases">
        <title>Draft genome of the white-rot fungus Obba rivulosa 3A-2.</title>
        <authorList>
            <consortium name="DOE Joint Genome Institute"/>
            <person name="Miettinen O."/>
            <person name="Riley R."/>
            <person name="Acob R."/>
            <person name="Barry K."/>
            <person name="Cullen D."/>
            <person name="De Vries R."/>
            <person name="Hainaut M."/>
            <person name="Hatakka A."/>
            <person name="Henrissat B."/>
            <person name="Hilden K."/>
            <person name="Kuo R."/>
            <person name="Labutti K."/>
            <person name="Lipzen A."/>
            <person name="Makela M.R."/>
            <person name="Sandor L."/>
            <person name="Spatafora J.W."/>
            <person name="Grigoriev I.V."/>
            <person name="Hibbett D.S."/>
        </authorList>
    </citation>
    <scope>NUCLEOTIDE SEQUENCE [LARGE SCALE GENOMIC DNA]</scope>
    <source>
        <strain evidence="3 4">3A-2</strain>
    </source>
</reference>
<feature type="transmembrane region" description="Helical" evidence="2">
    <location>
        <begin position="20"/>
        <end position="36"/>
    </location>
</feature>
<feature type="region of interest" description="Disordered" evidence="1">
    <location>
        <begin position="307"/>
        <end position="330"/>
    </location>
</feature>
<feature type="compositionally biased region" description="Basic and acidic residues" evidence="1">
    <location>
        <begin position="320"/>
        <end position="330"/>
    </location>
</feature>
<feature type="transmembrane region" description="Helical" evidence="2">
    <location>
        <begin position="164"/>
        <end position="184"/>
    </location>
</feature>
<sequence>MVLSNDLAALIGFGAEASLWGIYTVVFLVSLSVLVWRRRTRDINWVIVSANCFLYFLATTHYAIEFNHFYTTLNAIGVDGFANETQQLAGADLLISLTDFVGDMVLIYRCWLVWGRNWYVCVLPFLAALAGFACVCGVIHLVVAVAPTAPVAPAALVPLGTAGYALPLCTNVMVTSLIVGRIWWTSRGAAQNAALRSTASTTRKAMNIVVESGALYLVAQLVLVVLFALAHPAQAIVAVMAVQIYGIAPTLIIIRVGLGVTSDQTTKDSGMTHISWTRPSQNRPFGQSTTFFNTVVTTVTQTDEPVPVGEAMQMKSIDSQTDKDSISMPV</sequence>
<name>A0A8E2ASY3_9APHY</name>
<gene>
    <name evidence="3" type="ORF">OBBRIDRAFT_597393</name>
</gene>
<evidence type="ECO:0000256" key="2">
    <source>
        <dbReference type="SAM" id="Phobius"/>
    </source>
</evidence>
<feature type="transmembrane region" description="Helical" evidence="2">
    <location>
        <begin position="235"/>
        <end position="258"/>
    </location>
</feature>
<organism evidence="3 4">
    <name type="scientific">Obba rivulosa</name>
    <dbReference type="NCBI Taxonomy" id="1052685"/>
    <lineage>
        <taxon>Eukaryota</taxon>
        <taxon>Fungi</taxon>
        <taxon>Dikarya</taxon>
        <taxon>Basidiomycota</taxon>
        <taxon>Agaricomycotina</taxon>
        <taxon>Agaricomycetes</taxon>
        <taxon>Polyporales</taxon>
        <taxon>Gelatoporiaceae</taxon>
        <taxon>Obba</taxon>
    </lineage>
</organism>
<feature type="transmembrane region" description="Helical" evidence="2">
    <location>
        <begin position="205"/>
        <end position="229"/>
    </location>
</feature>
<keyword evidence="2" id="KW-0812">Transmembrane</keyword>
<proteinExistence type="predicted"/>
<feature type="transmembrane region" description="Helical" evidence="2">
    <location>
        <begin position="118"/>
        <end position="144"/>
    </location>
</feature>
<dbReference type="Proteomes" id="UP000250043">
    <property type="component" value="Unassembled WGS sequence"/>
</dbReference>
<evidence type="ECO:0000313" key="4">
    <source>
        <dbReference type="Proteomes" id="UP000250043"/>
    </source>
</evidence>
<keyword evidence="4" id="KW-1185">Reference proteome</keyword>
<evidence type="ECO:0000256" key="1">
    <source>
        <dbReference type="SAM" id="MobiDB-lite"/>
    </source>
</evidence>
<accession>A0A8E2ASY3</accession>
<dbReference type="AlphaFoldDB" id="A0A8E2ASY3"/>
<feature type="transmembrane region" description="Helical" evidence="2">
    <location>
        <begin position="43"/>
        <end position="64"/>
    </location>
</feature>
<dbReference type="OrthoDB" id="3341077at2759"/>
<keyword evidence="2" id="KW-1133">Transmembrane helix</keyword>
<protein>
    <submittedName>
        <fullName evidence="3">Uncharacterized protein</fullName>
    </submittedName>
</protein>